<dbReference type="Pfam" id="PF20919">
    <property type="entry name" value="DHU1_N"/>
    <property type="match status" value="2"/>
</dbReference>
<dbReference type="PANTHER" id="PTHR47201">
    <property type="entry name" value="BNAC09G30780D PROTEIN"/>
    <property type="match status" value="1"/>
</dbReference>
<dbReference type="EMBL" id="JAGKQM010000001">
    <property type="protein sequence ID" value="KAH0940734.1"/>
    <property type="molecule type" value="Genomic_DNA"/>
</dbReference>
<dbReference type="InterPro" id="IPR015943">
    <property type="entry name" value="WD40/YVTN_repeat-like_dom_sf"/>
</dbReference>
<keyword evidence="1" id="KW-0677">Repeat</keyword>
<dbReference type="InterPro" id="IPR036885">
    <property type="entry name" value="SWIB_MDM2_dom_sf"/>
</dbReference>
<dbReference type="SMART" id="SM00320">
    <property type="entry name" value="WD40"/>
    <property type="match status" value="3"/>
</dbReference>
<dbReference type="InterPro" id="IPR048514">
    <property type="entry name" value="DHU1_N"/>
</dbReference>
<dbReference type="InterPro" id="IPR003121">
    <property type="entry name" value="SWIB_MDM2_domain"/>
</dbReference>
<feature type="compositionally biased region" description="Low complexity" evidence="3">
    <location>
        <begin position="1027"/>
        <end position="1038"/>
    </location>
</feature>
<dbReference type="InterPro" id="IPR003603">
    <property type="entry name" value="U2A'_phosphoprotein32A_C"/>
</dbReference>
<keyword evidence="6" id="KW-1185">Reference proteome</keyword>
<keyword evidence="2" id="KW-0853">WD repeat</keyword>
<evidence type="ECO:0000256" key="1">
    <source>
        <dbReference type="ARBA" id="ARBA00022737"/>
    </source>
</evidence>
<proteinExistence type="predicted"/>
<dbReference type="PANTHER" id="PTHR47201:SF1">
    <property type="entry name" value="PROTEIN DWD HYPERSENSITIVE TO UV-B 1"/>
    <property type="match status" value="1"/>
</dbReference>
<reference evidence="5 6" key="1">
    <citation type="submission" date="2021-05" db="EMBL/GenBank/DDBJ databases">
        <title>Genome Assembly of Synthetic Allotetraploid Brassica napus Reveals Homoeologous Exchanges between Subgenomes.</title>
        <authorList>
            <person name="Davis J.T."/>
        </authorList>
    </citation>
    <scope>NUCLEOTIDE SEQUENCE [LARGE SCALE GENOMIC DNA]</scope>
    <source>
        <strain evidence="6">cv. Da-Ae</strain>
        <tissue evidence="5">Seedling</tissue>
    </source>
</reference>
<protein>
    <recommendedName>
        <fullName evidence="4">DM2 domain-containing protein</fullName>
    </recommendedName>
</protein>
<dbReference type="SUPFAM" id="SSF52058">
    <property type="entry name" value="L domain-like"/>
    <property type="match status" value="1"/>
</dbReference>
<comment type="caution">
    <text evidence="5">The sequence shown here is derived from an EMBL/GenBank/DDBJ whole genome shotgun (WGS) entry which is preliminary data.</text>
</comment>
<accession>A0ABQ8EGJ3</accession>
<dbReference type="CDD" id="cd10567">
    <property type="entry name" value="SWIB-MDM2_like"/>
    <property type="match status" value="1"/>
</dbReference>
<evidence type="ECO:0000256" key="3">
    <source>
        <dbReference type="SAM" id="MobiDB-lite"/>
    </source>
</evidence>
<evidence type="ECO:0000313" key="6">
    <source>
        <dbReference type="Proteomes" id="UP000824890"/>
    </source>
</evidence>
<evidence type="ECO:0000259" key="4">
    <source>
        <dbReference type="PROSITE" id="PS51925"/>
    </source>
</evidence>
<dbReference type="SUPFAM" id="SSF50978">
    <property type="entry name" value="WD40 repeat-like"/>
    <property type="match status" value="1"/>
</dbReference>
<organism evidence="5 6">
    <name type="scientific">Brassica napus</name>
    <name type="common">Rape</name>
    <dbReference type="NCBI Taxonomy" id="3708"/>
    <lineage>
        <taxon>Eukaryota</taxon>
        <taxon>Viridiplantae</taxon>
        <taxon>Streptophyta</taxon>
        <taxon>Embryophyta</taxon>
        <taxon>Tracheophyta</taxon>
        <taxon>Spermatophyta</taxon>
        <taxon>Magnoliopsida</taxon>
        <taxon>eudicotyledons</taxon>
        <taxon>Gunneridae</taxon>
        <taxon>Pentapetalae</taxon>
        <taxon>rosids</taxon>
        <taxon>malvids</taxon>
        <taxon>Brassicales</taxon>
        <taxon>Brassicaceae</taxon>
        <taxon>Brassiceae</taxon>
        <taxon>Brassica</taxon>
    </lineage>
</organism>
<dbReference type="Gene3D" id="1.10.245.10">
    <property type="entry name" value="SWIB/MDM2 domain"/>
    <property type="match status" value="1"/>
</dbReference>
<dbReference type="SMART" id="SM00151">
    <property type="entry name" value="SWIB"/>
    <property type="match status" value="1"/>
</dbReference>
<name>A0ABQ8EGJ3_BRANA</name>
<feature type="domain" description="DM2" evidence="4">
    <location>
        <begin position="1045"/>
        <end position="1122"/>
    </location>
</feature>
<dbReference type="InterPro" id="IPR032675">
    <property type="entry name" value="LRR_dom_sf"/>
</dbReference>
<dbReference type="PROSITE" id="PS50294">
    <property type="entry name" value="WD_REPEATS_REGION"/>
    <property type="match status" value="1"/>
</dbReference>
<dbReference type="PROSITE" id="PS50082">
    <property type="entry name" value="WD_REPEATS_2"/>
    <property type="match status" value="1"/>
</dbReference>
<dbReference type="InterPro" id="IPR019835">
    <property type="entry name" value="SWIB_domain"/>
</dbReference>
<sequence length="1122" mass="125300">MAMLTEIATLEEKYIEICKKHGTVPNTSILSAFFEAEDKKSRNQRCIMNILVDRVMYDDFHPILELCNEINTSEVEGIDLSVRSSCSLEDQYVLSLIRSVDQKLRLVDVHDCFGTTFWRDVFSQGLSCEVLNVRSLHFRKLNIAGEFAQLHTLILDSNRVTGFGEGCFSAMPNLSFLSMCDTVVSDLWTASAALLKLPSLEVLRFQIWICCSESSTTPLKPQSSTDENMFDESNSHTGADFSGVFEQIDPDLPVEETLSMDDLNAEVFMREKVRKGKMPDQTNDLGDVGLKYISTKASPICSKKHYRIYMINSLPKLKVLDNLAIRKSDRDRATETYSENFEHLPYKRKNKESVVRVLEQRETRSSKWRSQSSYTRSLCAARMGSSAWPLLHSVPSFSRVQDESRSLSPRQFEYHPLDPSLMVYGTLDGEVVVLNHENGKILRYIPSYGAQSTGSANGSLKLYDIQKASSTLNTTTPTTSGSVTFDEFDQLTSVHVNSTDKLFLASGYSKDVALYDIGSGTRLQVFANMHQEHINVVKFSNHSPSIFATSSFDKDVKLWDLRQDPSQPCYTASSTKGNVMVCFSPDDRYLLASAVDNEVRQLLTVDGRLHLNFDIVPTGSSMNYTRSYYMNGNDYIISGSCDESMVRVCCAQTGRRLRDVSLEGNGSEFSMMFVQSLRGDPFREFNMSVLATYTRPSSVSEIVKVNMLAPRDNIEEQSCDLLSGCLGVRSGRVRVRPVPAVTPHLSFSLVFLLLLIGDLHFLCFARRSALRVFVGAAFAREKLRLWVIKGHFSPLGESVARGGGIGELAVGFFCRLRAVLTSLDLRALEIRLLRCVCSSCSRRVSDHLVVLREALLRSGVGVVVYGGFKATLQASYQSSFLFPSGLVPSSESVSTCSWRQPTSVFRVSICQWGLWSLGGLVGDSGISQHREQDRFMVVSPHIVFAGLGMLSASTSSGRWSGDIGVLRGYEFQGDHRELATPEATWEFPASAATRRTSQSYDHRVRSPFLRVSPPHPANLRMVRAVTSATAASSEPSATKTREPRGIMKPRPVSPEMQDVVGEPVIPRTQALKRIWAYIKEHDLQDPQDKKVIICDEKLKKIFAGKDRVGFLEIAKLIGPHFL</sequence>
<dbReference type="Gene3D" id="2.130.10.10">
    <property type="entry name" value="YVTN repeat-like/Quinoprotein amine dehydrogenase"/>
    <property type="match status" value="1"/>
</dbReference>
<gene>
    <name evidence="5" type="ORF">HID58_000371</name>
</gene>
<dbReference type="SUPFAM" id="SSF47592">
    <property type="entry name" value="SWIB/MDM2 domain"/>
    <property type="match status" value="1"/>
</dbReference>
<dbReference type="Pfam" id="PF02201">
    <property type="entry name" value="SWIB"/>
    <property type="match status" value="1"/>
</dbReference>
<dbReference type="Pfam" id="PF00400">
    <property type="entry name" value="WD40"/>
    <property type="match status" value="1"/>
</dbReference>
<dbReference type="SMART" id="SM00446">
    <property type="entry name" value="LRRcap"/>
    <property type="match status" value="1"/>
</dbReference>
<dbReference type="InterPro" id="IPR046377">
    <property type="entry name" value="DHU1"/>
</dbReference>
<dbReference type="InterPro" id="IPR001680">
    <property type="entry name" value="WD40_rpt"/>
</dbReference>
<evidence type="ECO:0000256" key="2">
    <source>
        <dbReference type="PROSITE-ProRule" id="PRU00221"/>
    </source>
</evidence>
<dbReference type="Gene3D" id="3.80.10.10">
    <property type="entry name" value="Ribonuclease Inhibitor"/>
    <property type="match status" value="2"/>
</dbReference>
<dbReference type="InterPro" id="IPR036322">
    <property type="entry name" value="WD40_repeat_dom_sf"/>
</dbReference>
<feature type="region of interest" description="Disordered" evidence="3">
    <location>
        <begin position="1027"/>
        <end position="1054"/>
    </location>
</feature>
<dbReference type="Proteomes" id="UP000824890">
    <property type="component" value="Unassembled WGS sequence"/>
</dbReference>
<evidence type="ECO:0000313" key="5">
    <source>
        <dbReference type="EMBL" id="KAH0940734.1"/>
    </source>
</evidence>
<feature type="repeat" description="WD" evidence="2">
    <location>
        <begin position="527"/>
        <end position="562"/>
    </location>
</feature>
<dbReference type="PROSITE" id="PS51925">
    <property type="entry name" value="SWIB_MDM2"/>
    <property type="match status" value="1"/>
</dbReference>